<dbReference type="InterPro" id="IPR014721">
    <property type="entry name" value="Ribsml_uS5_D2-typ_fold_subgr"/>
</dbReference>
<dbReference type="SUPFAM" id="SSF54211">
    <property type="entry name" value="Ribosomal protein S5 domain 2-like"/>
    <property type="match status" value="1"/>
</dbReference>
<dbReference type="PROSITE" id="PS51722">
    <property type="entry name" value="G_TR_2"/>
    <property type="match status" value="1"/>
</dbReference>
<evidence type="ECO:0000313" key="10">
    <source>
        <dbReference type="EMBL" id="GAA4362104.1"/>
    </source>
</evidence>
<comment type="similarity">
    <text evidence="1 8">Belongs to the TRAFAC class translation factor GTPase superfamily. Classic translation factor GTPase family. EF-G/EF-2 subfamily.</text>
</comment>
<keyword evidence="5 8" id="KW-0648">Protein biosynthesis</keyword>
<evidence type="ECO:0000256" key="7">
    <source>
        <dbReference type="ARBA" id="ARBA00024731"/>
    </source>
</evidence>
<dbReference type="InterPro" id="IPR027417">
    <property type="entry name" value="P-loop_NTPase"/>
</dbReference>
<keyword evidence="8" id="KW-0963">Cytoplasm</keyword>
<dbReference type="HAMAP" id="MF_00054_B">
    <property type="entry name" value="EF_G_EF_2_B"/>
    <property type="match status" value="1"/>
</dbReference>
<feature type="binding site" evidence="8">
    <location>
        <begin position="142"/>
        <end position="145"/>
    </location>
    <ligand>
        <name>GTP</name>
        <dbReference type="ChEBI" id="CHEBI:37565"/>
    </ligand>
</feature>
<dbReference type="Pfam" id="PF03764">
    <property type="entry name" value="EFG_IV"/>
    <property type="match status" value="1"/>
</dbReference>
<dbReference type="Gene3D" id="3.30.70.870">
    <property type="entry name" value="Elongation Factor G (Translational Gtpase), domain 3"/>
    <property type="match status" value="1"/>
</dbReference>
<comment type="function">
    <text evidence="7 8">Catalyzes the GTP-dependent ribosomal translocation step during translation elongation. During this step, the ribosome changes from the pre-translocational (PRE) to the post-translocational (POST) state as the newly formed A-site-bound peptidyl-tRNA and P-site-bound deacylated tRNA move to the P and E sites, respectively. Catalyzes the coordinated movement of the two tRNA molecules, the mRNA and conformational changes in the ribosome.</text>
</comment>
<keyword evidence="4 8" id="KW-0251">Elongation factor</keyword>
<evidence type="ECO:0000256" key="4">
    <source>
        <dbReference type="ARBA" id="ARBA00022768"/>
    </source>
</evidence>
<dbReference type="InterPro" id="IPR035649">
    <property type="entry name" value="EFG_V"/>
</dbReference>
<dbReference type="SUPFAM" id="SSF52540">
    <property type="entry name" value="P-loop containing nucleoside triphosphate hydrolases"/>
    <property type="match status" value="1"/>
</dbReference>
<evidence type="ECO:0000256" key="6">
    <source>
        <dbReference type="ARBA" id="ARBA00023134"/>
    </source>
</evidence>
<evidence type="ECO:0000259" key="9">
    <source>
        <dbReference type="PROSITE" id="PS51722"/>
    </source>
</evidence>
<dbReference type="Gene3D" id="2.40.30.10">
    <property type="entry name" value="Translation factors"/>
    <property type="match status" value="1"/>
</dbReference>
<evidence type="ECO:0000256" key="8">
    <source>
        <dbReference type="HAMAP-Rule" id="MF_00054"/>
    </source>
</evidence>
<dbReference type="Pfam" id="PF03144">
    <property type="entry name" value="GTP_EFTU_D2"/>
    <property type="match status" value="1"/>
</dbReference>
<protein>
    <recommendedName>
        <fullName evidence="2 8">Elongation factor G</fullName>
        <shortName evidence="8">EF-G</shortName>
    </recommendedName>
</protein>
<dbReference type="InterPro" id="IPR041095">
    <property type="entry name" value="EFG_II"/>
</dbReference>
<dbReference type="CDD" id="cd04088">
    <property type="entry name" value="EFG_mtEFG_II"/>
    <property type="match status" value="1"/>
</dbReference>
<dbReference type="InterPro" id="IPR004161">
    <property type="entry name" value="EFTu-like_2"/>
</dbReference>
<comment type="subcellular location">
    <subcellularLocation>
        <location evidence="8">Cytoplasm</location>
    </subcellularLocation>
</comment>
<feature type="domain" description="Tr-type G" evidence="9">
    <location>
        <begin position="8"/>
        <end position="290"/>
    </location>
</feature>
<feature type="binding site" evidence="8">
    <location>
        <begin position="88"/>
        <end position="92"/>
    </location>
    <ligand>
        <name>GTP</name>
        <dbReference type="ChEBI" id="CHEBI:37565"/>
    </ligand>
</feature>
<dbReference type="NCBIfam" id="NF009381">
    <property type="entry name" value="PRK12740.1-5"/>
    <property type="match status" value="1"/>
</dbReference>
<evidence type="ECO:0000256" key="2">
    <source>
        <dbReference type="ARBA" id="ARBA00017872"/>
    </source>
</evidence>
<dbReference type="CDD" id="cd03713">
    <property type="entry name" value="EFG_mtEFG_C"/>
    <property type="match status" value="1"/>
</dbReference>
<dbReference type="Gene3D" id="3.40.50.300">
    <property type="entry name" value="P-loop containing nucleotide triphosphate hydrolases"/>
    <property type="match status" value="1"/>
</dbReference>
<sequence length="699" mass="76982">MARKTPIKRYRNIGICAHVDAGKTTTTERILFYTGLSHKIGEVHDGAATMDWMEQEQERGITITSAATTTFWRGMDAQFEEHRINIIDTPGHVDFTIEVERSLRVLDGAVVVLCGSSGVQPQTETVWRQANKYEVPRMVFVNKMDRAGADFEMVVSQLRERLGATAVPMQMTIGAEDEFKGVVDLVKNKAIIWNEEDNGLTFTYEDIPADIADKCAEMREYMVEAAAEASEEMMEKYLEGGELTEEEIKKGIRQRTLANEIIPVFGGSAFKNKGVQAVLDATIEYMPSPVEVKAIQGTVDLDGEEIETREADDNAPFSALAFKIATDPFVGTLTFFRVYSGVINSGDHVYNSVKDKKERIGRIVQMHSNSREEIKEVRAGDIAAGVGLKDVTTGDTLCALDSKIILERMEFPEPVIAVAVEPKTKADQEKMGIALGKLAQEDPSFRVQTDEESGQTIISGMGELHLDILVDRMKREFKVEANIGAPQVAYRESIRNTVEVEGKFVRQSGGRGQYGHVWVKLEPQEAGSGFEFVNEIVGGVVPKEYIGAVQKGIEEQLENGIIAGYPVLDVKATLYDGSYHDVDSNEMAFKIAGSLAVKNAASSANPALLEPMMKVEVVTPEEYMGDVMGDLNRRRGLVKGMGENSTGKVIDAEVPLSEMFGYATDVRSLSQGRASFTMEFAHYAEAPTNIAEEVISKNS</sequence>
<proteinExistence type="inferred from homology"/>
<dbReference type="Gene3D" id="3.30.230.10">
    <property type="match status" value="1"/>
</dbReference>
<comment type="caution">
    <text evidence="10">The sequence shown here is derived from an EMBL/GenBank/DDBJ whole genome shotgun (WGS) entry which is preliminary data.</text>
</comment>
<dbReference type="NCBIfam" id="TIGR00231">
    <property type="entry name" value="small_GTP"/>
    <property type="match status" value="1"/>
</dbReference>
<keyword evidence="3 8" id="KW-0547">Nucleotide-binding</keyword>
<evidence type="ECO:0000256" key="5">
    <source>
        <dbReference type="ARBA" id="ARBA00022917"/>
    </source>
</evidence>
<dbReference type="PRINTS" id="PR00315">
    <property type="entry name" value="ELONGATNFCT"/>
</dbReference>
<dbReference type="SUPFAM" id="SSF54980">
    <property type="entry name" value="EF-G C-terminal domain-like"/>
    <property type="match status" value="2"/>
</dbReference>
<organism evidence="10 11">
    <name type="scientific">Kangiella marina</name>
    <dbReference type="NCBI Taxonomy" id="1079178"/>
    <lineage>
        <taxon>Bacteria</taxon>
        <taxon>Pseudomonadati</taxon>
        <taxon>Pseudomonadota</taxon>
        <taxon>Gammaproteobacteria</taxon>
        <taxon>Kangiellales</taxon>
        <taxon>Kangiellaceae</taxon>
        <taxon>Kangiella</taxon>
    </lineage>
</organism>
<dbReference type="GO" id="GO:0003746">
    <property type="term" value="F:translation elongation factor activity"/>
    <property type="evidence" value="ECO:0007669"/>
    <property type="project" value="UniProtKB-KW"/>
</dbReference>
<gene>
    <name evidence="8 10" type="primary">fusA</name>
    <name evidence="10" type="ORF">GCM10023151_15940</name>
</gene>
<dbReference type="InterPro" id="IPR005225">
    <property type="entry name" value="Small_GTP-bd"/>
</dbReference>
<dbReference type="Gene3D" id="3.30.70.240">
    <property type="match status" value="1"/>
</dbReference>
<reference evidence="11" key="1">
    <citation type="journal article" date="2019" name="Int. J. Syst. Evol. Microbiol.">
        <title>The Global Catalogue of Microorganisms (GCM) 10K type strain sequencing project: providing services to taxonomists for standard genome sequencing and annotation.</title>
        <authorList>
            <consortium name="The Broad Institute Genomics Platform"/>
            <consortium name="The Broad Institute Genome Sequencing Center for Infectious Disease"/>
            <person name="Wu L."/>
            <person name="Ma J."/>
        </authorList>
    </citation>
    <scope>NUCLEOTIDE SEQUENCE [LARGE SCALE GENOMIC DNA]</scope>
    <source>
        <strain evidence="11">JCM 17728</strain>
    </source>
</reference>
<dbReference type="CDD" id="cd16262">
    <property type="entry name" value="EFG_III"/>
    <property type="match status" value="1"/>
</dbReference>
<dbReference type="InterPro" id="IPR000640">
    <property type="entry name" value="EFG_V-like"/>
</dbReference>
<dbReference type="CDD" id="cd01886">
    <property type="entry name" value="EF-G"/>
    <property type="match status" value="1"/>
</dbReference>
<dbReference type="EMBL" id="BAABFV010000002">
    <property type="protein sequence ID" value="GAA4362104.1"/>
    <property type="molecule type" value="Genomic_DNA"/>
</dbReference>
<keyword evidence="11" id="KW-1185">Reference proteome</keyword>
<dbReference type="RefSeq" id="WP_345292711.1">
    <property type="nucleotide sequence ID" value="NZ_BAABFV010000002.1"/>
</dbReference>
<evidence type="ECO:0000256" key="3">
    <source>
        <dbReference type="ARBA" id="ARBA00022741"/>
    </source>
</evidence>
<dbReference type="InterPro" id="IPR005517">
    <property type="entry name" value="Transl_elong_EFG/EF2_IV"/>
</dbReference>
<dbReference type="Pfam" id="PF14492">
    <property type="entry name" value="EFG_III"/>
    <property type="match status" value="1"/>
</dbReference>
<evidence type="ECO:0000256" key="1">
    <source>
        <dbReference type="ARBA" id="ARBA00005870"/>
    </source>
</evidence>
<dbReference type="Pfam" id="PF00679">
    <property type="entry name" value="EFG_C"/>
    <property type="match status" value="1"/>
</dbReference>
<dbReference type="InterPro" id="IPR020568">
    <property type="entry name" value="Ribosomal_Su5_D2-typ_SF"/>
</dbReference>
<dbReference type="Proteomes" id="UP001501011">
    <property type="component" value="Unassembled WGS sequence"/>
</dbReference>
<dbReference type="Pfam" id="PF00009">
    <property type="entry name" value="GTP_EFTU"/>
    <property type="match status" value="1"/>
</dbReference>
<dbReference type="SMART" id="SM00889">
    <property type="entry name" value="EFG_IV"/>
    <property type="match status" value="1"/>
</dbReference>
<dbReference type="InterPro" id="IPR009022">
    <property type="entry name" value="EFG_III"/>
</dbReference>
<dbReference type="PROSITE" id="PS00301">
    <property type="entry name" value="G_TR_1"/>
    <property type="match status" value="1"/>
</dbReference>
<feature type="binding site" evidence="8">
    <location>
        <begin position="17"/>
        <end position="24"/>
    </location>
    <ligand>
        <name>GTP</name>
        <dbReference type="ChEBI" id="CHEBI:37565"/>
    </ligand>
</feature>
<dbReference type="SMART" id="SM00838">
    <property type="entry name" value="EFG_C"/>
    <property type="match status" value="1"/>
</dbReference>
<dbReference type="InterPro" id="IPR031157">
    <property type="entry name" value="G_TR_CS"/>
</dbReference>
<dbReference type="NCBIfam" id="TIGR00484">
    <property type="entry name" value="EF-G"/>
    <property type="match status" value="1"/>
</dbReference>
<dbReference type="InterPro" id="IPR035647">
    <property type="entry name" value="EFG_III/V"/>
</dbReference>
<dbReference type="PANTHER" id="PTHR43261">
    <property type="entry name" value="TRANSLATION ELONGATION FACTOR G-RELATED"/>
    <property type="match status" value="1"/>
</dbReference>
<name>A0ABP8ILT1_9GAMM</name>
<dbReference type="SUPFAM" id="SSF50447">
    <property type="entry name" value="Translation proteins"/>
    <property type="match status" value="1"/>
</dbReference>
<dbReference type="InterPro" id="IPR004540">
    <property type="entry name" value="Transl_elong_EFG/EF2"/>
</dbReference>
<keyword evidence="6 8" id="KW-0342">GTP-binding</keyword>
<dbReference type="PANTHER" id="PTHR43261:SF1">
    <property type="entry name" value="RIBOSOME-RELEASING FACTOR 2, MITOCHONDRIAL"/>
    <property type="match status" value="1"/>
</dbReference>
<dbReference type="CDD" id="cd01434">
    <property type="entry name" value="EFG_mtEFG1_IV"/>
    <property type="match status" value="1"/>
</dbReference>
<evidence type="ECO:0000313" key="11">
    <source>
        <dbReference type="Proteomes" id="UP001501011"/>
    </source>
</evidence>
<dbReference type="InterPro" id="IPR000795">
    <property type="entry name" value="T_Tr_GTP-bd_dom"/>
</dbReference>
<dbReference type="InterPro" id="IPR047872">
    <property type="entry name" value="EFG_IV"/>
</dbReference>
<dbReference type="InterPro" id="IPR009000">
    <property type="entry name" value="Transl_B-barrel_sf"/>
</dbReference>
<accession>A0ABP8ILT1</accession>